<keyword evidence="2" id="KW-1185">Reference proteome</keyword>
<sequence>MMIVFKLPRPRASNRPDWTCSRLLSRILTVSAVVFAANLSFGCMHGEEADGKSKHALYYMMSDRLIQLQLGLMHGEEWEYPGLVCGDVPFVNIVRIDYPVNNSQEFVPIYNFAKDHNINLFNSDKASFSSCMVVD</sequence>
<proteinExistence type="predicted"/>
<accession>A0ABZ2I991</accession>
<name>A0ABZ2I991_9CAUL</name>
<gene>
    <name evidence="1" type="ORF">V8J38_13005</name>
</gene>
<dbReference type="EMBL" id="CP146369">
    <property type="protein sequence ID" value="WWT54160.1"/>
    <property type="molecule type" value="Genomic_DNA"/>
</dbReference>
<protein>
    <submittedName>
        <fullName evidence="1">Uncharacterized protein</fullName>
    </submittedName>
</protein>
<evidence type="ECO:0000313" key="1">
    <source>
        <dbReference type="EMBL" id="WWT54160.1"/>
    </source>
</evidence>
<reference evidence="1 2" key="1">
    <citation type="submission" date="2024-02" db="EMBL/GenBank/DDBJ databases">
        <title>Distribution and functional of Brevundimonas-related endobacteria within Verticillium dahliae.</title>
        <authorList>
            <person name="Zeng H."/>
        </authorList>
    </citation>
    <scope>NUCLEOTIDE SEQUENCE [LARGE SCALE GENOMIC DNA]</scope>
    <source>
        <strain evidence="1 2">TRM 44200</strain>
    </source>
</reference>
<dbReference type="RefSeq" id="WP_338576229.1">
    <property type="nucleotide sequence ID" value="NZ_CP146369.1"/>
</dbReference>
<evidence type="ECO:0000313" key="2">
    <source>
        <dbReference type="Proteomes" id="UP001363460"/>
    </source>
</evidence>
<organism evidence="1 2">
    <name type="scientific">Brevundimonas olei</name>
    <dbReference type="NCBI Taxonomy" id="657642"/>
    <lineage>
        <taxon>Bacteria</taxon>
        <taxon>Pseudomonadati</taxon>
        <taxon>Pseudomonadota</taxon>
        <taxon>Alphaproteobacteria</taxon>
        <taxon>Caulobacterales</taxon>
        <taxon>Caulobacteraceae</taxon>
        <taxon>Brevundimonas</taxon>
    </lineage>
</organism>
<dbReference type="Proteomes" id="UP001363460">
    <property type="component" value="Chromosome"/>
</dbReference>